<accession>A0A975JD40</accession>
<keyword evidence="3" id="KW-1185">Reference proteome</keyword>
<dbReference type="InterPro" id="IPR019236">
    <property type="entry name" value="APP1_cat"/>
</dbReference>
<evidence type="ECO:0000313" key="3">
    <source>
        <dbReference type="Proteomes" id="UP000683291"/>
    </source>
</evidence>
<dbReference type="EMBL" id="CP073581">
    <property type="protein sequence ID" value="QUJ76238.1"/>
    <property type="molecule type" value="Genomic_DNA"/>
</dbReference>
<gene>
    <name evidence="2" type="ORF">KDD17_15240</name>
</gene>
<dbReference type="InterPro" id="IPR052935">
    <property type="entry name" value="Mg2+_PAP"/>
</dbReference>
<proteinExistence type="predicted"/>
<dbReference type="PANTHER" id="PTHR28208:SF3">
    <property type="entry name" value="PHOSPHATIDATE PHOSPHATASE APP1"/>
    <property type="match status" value="1"/>
</dbReference>
<dbReference type="Proteomes" id="UP000683291">
    <property type="component" value="Chromosome 1"/>
</dbReference>
<dbReference type="PANTHER" id="PTHR28208">
    <property type="entry name" value="PHOSPHATIDATE PHOSPHATASE APP1"/>
    <property type="match status" value="1"/>
</dbReference>
<organism evidence="2 3">
    <name type="scientific">Sulfitobacter albidus</name>
    <dbReference type="NCBI Taxonomy" id="2829501"/>
    <lineage>
        <taxon>Bacteria</taxon>
        <taxon>Pseudomonadati</taxon>
        <taxon>Pseudomonadota</taxon>
        <taxon>Alphaproteobacteria</taxon>
        <taxon>Rhodobacterales</taxon>
        <taxon>Roseobacteraceae</taxon>
        <taxon>Sulfitobacter</taxon>
    </lineage>
</organism>
<protein>
    <submittedName>
        <fullName evidence="2">DUF2183 domain-containing protein</fullName>
    </submittedName>
</protein>
<dbReference type="Pfam" id="PF09949">
    <property type="entry name" value="APP1_cat"/>
    <property type="match status" value="1"/>
</dbReference>
<evidence type="ECO:0000313" key="2">
    <source>
        <dbReference type="EMBL" id="QUJ76238.1"/>
    </source>
</evidence>
<dbReference type="AlphaFoldDB" id="A0A975JD40"/>
<reference evidence="2" key="1">
    <citation type="submission" date="2021-04" db="EMBL/GenBank/DDBJ databases">
        <title>Complete genome sequence for Sulfitobacter sp. strain JK7-1.</title>
        <authorList>
            <person name="Park S.-J."/>
        </authorList>
    </citation>
    <scope>NUCLEOTIDE SEQUENCE</scope>
    <source>
        <strain evidence="2">JK7-1</strain>
    </source>
</reference>
<sequence length="331" mass="36410">MIKKTVHRTLWQLERGIDRIRGQRNPNRVIDPYLGYADGDAVIVRGRVLAALRRNAPTEGQSRWQNLRQIFNLFFTDEVAAVEVEAVGVRGMSDEEGYFTLRVPLQPQPGWVEVPVRITGGEDHTVCPALIPDPQASFGVLSDIDDTVLQTGAYSLARNLWTSFTGNALTRKIFPDAVTFMQALSANGRNPIYFISSSPWNLHSFLRAIFDRAGLVKGPMFLRDLGLGEQQFISGTHGDHKGRAIDTMMQANPTLRYVLVGDTGQHDAFVYRDAVARHPGRVAAVVLREPKPGADAKSLAAIKTVEAAGVPVFHRPDFTGLADTLTKGPLA</sequence>
<dbReference type="RefSeq" id="WP_212704436.1">
    <property type="nucleotide sequence ID" value="NZ_CP073581.1"/>
</dbReference>
<name>A0A975JD40_9RHOB</name>
<feature type="domain" description="Phosphatidate phosphatase APP1 catalytic" evidence="1">
    <location>
        <begin position="138"/>
        <end position="289"/>
    </location>
</feature>
<dbReference type="GO" id="GO:0008195">
    <property type="term" value="F:phosphatidate phosphatase activity"/>
    <property type="evidence" value="ECO:0007669"/>
    <property type="project" value="InterPro"/>
</dbReference>
<evidence type="ECO:0000259" key="1">
    <source>
        <dbReference type="Pfam" id="PF09949"/>
    </source>
</evidence>
<dbReference type="KEGG" id="sual:KDD17_15240"/>